<sequence>MKSSMSSATYRRPKSVTIGNVGLNSLERGQSNGSFNRCRSLSGPLTRRPYAFSHAARHSTFPHTAVSAEPTVRARDIQERLLTYSAPPVPAILLMPANRADGSSQARHPDYGRRTYRRSVSCLETQLITYPVLMPENVLHFEGSPVAACTIAPASSTPIPWYRDIRRAPPGAAAAASR</sequence>
<reference evidence="1 2" key="1">
    <citation type="submission" date="2016-10" db="EMBL/GenBank/DDBJ databases">
        <authorList>
            <person name="de Groot N.N."/>
        </authorList>
    </citation>
    <scope>NUCLEOTIDE SEQUENCE [LARGE SCALE GENOMIC DNA]</scope>
    <source>
        <strain evidence="1 2">Nl14</strain>
    </source>
</reference>
<evidence type="ECO:0000313" key="1">
    <source>
        <dbReference type="EMBL" id="SFU62283.1"/>
    </source>
</evidence>
<dbReference type="AlphaFoldDB" id="A0A1I7HNP9"/>
<organism evidence="1 2">
    <name type="scientific">Nitrosospira multiformis</name>
    <dbReference type="NCBI Taxonomy" id="1231"/>
    <lineage>
        <taxon>Bacteria</taxon>
        <taxon>Pseudomonadati</taxon>
        <taxon>Pseudomonadota</taxon>
        <taxon>Betaproteobacteria</taxon>
        <taxon>Nitrosomonadales</taxon>
        <taxon>Nitrosomonadaceae</taxon>
        <taxon>Nitrosospira</taxon>
    </lineage>
</organism>
<protein>
    <submittedName>
        <fullName evidence="1">Uncharacterized protein</fullName>
    </submittedName>
</protein>
<evidence type="ECO:0000313" key="2">
    <source>
        <dbReference type="Proteomes" id="UP000182649"/>
    </source>
</evidence>
<accession>A0A1I7HNP9</accession>
<dbReference type="EMBL" id="FPBZ01000010">
    <property type="protein sequence ID" value="SFU62283.1"/>
    <property type="molecule type" value="Genomic_DNA"/>
</dbReference>
<name>A0A1I7HNP9_9PROT</name>
<dbReference type="Proteomes" id="UP000182649">
    <property type="component" value="Unassembled WGS sequence"/>
</dbReference>
<proteinExistence type="predicted"/>
<gene>
    <name evidence="1" type="ORF">SAMN05216417_110122</name>
</gene>